<reference evidence="2" key="1">
    <citation type="submission" date="2023-01" db="EMBL/GenBank/DDBJ databases">
        <title>Genome assembly of the deep-sea coral Lophelia pertusa.</title>
        <authorList>
            <person name="Herrera S."/>
            <person name="Cordes E."/>
        </authorList>
    </citation>
    <scope>NUCLEOTIDE SEQUENCE</scope>
    <source>
        <strain evidence="2">USNM1676648</strain>
        <tissue evidence="2">Polyp</tissue>
    </source>
</reference>
<evidence type="ECO:0000313" key="3">
    <source>
        <dbReference type="Proteomes" id="UP001163046"/>
    </source>
</evidence>
<gene>
    <name evidence="2" type="ORF">OS493_027363</name>
</gene>
<dbReference type="OrthoDB" id="10536100at2759"/>
<dbReference type="Proteomes" id="UP001163046">
    <property type="component" value="Unassembled WGS sequence"/>
</dbReference>
<feature type="region of interest" description="Disordered" evidence="1">
    <location>
        <begin position="45"/>
        <end position="88"/>
    </location>
</feature>
<sequence>MMWSAAFRITTTFSTKSECQWRPSTLKAYHFLNWNLQVKSTVREEVVSERTPTTPLPCDSLTKSINKDPRPKSPIPTDSTGSVPMSSNPAAPPIKFRLGLLAVQCIHQTSQ</sequence>
<feature type="compositionally biased region" description="Polar residues" evidence="1">
    <location>
        <begin position="76"/>
        <end position="88"/>
    </location>
</feature>
<evidence type="ECO:0000256" key="1">
    <source>
        <dbReference type="SAM" id="MobiDB-lite"/>
    </source>
</evidence>
<organism evidence="2 3">
    <name type="scientific">Desmophyllum pertusum</name>
    <dbReference type="NCBI Taxonomy" id="174260"/>
    <lineage>
        <taxon>Eukaryota</taxon>
        <taxon>Metazoa</taxon>
        <taxon>Cnidaria</taxon>
        <taxon>Anthozoa</taxon>
        <taxon>Hexacorallia</taxon>
        <taxon>Scleractinia</taxon>
        <taxon>Caryophylliina</taxon>
        <taxon>Caryophylliidae</taxon>
        <taxon>Desmophyllum</taxon>
    </lineage>
</organism>
<dbReference type="EMBL" id="MU826850">
    <property type="protein sequence ID" value="KAJ7371249.1"/>
    <property type="molecule type" value="Genomic_DNA"/>
</dbReference>
<name>A0A9X0CRW5_9CNID</name>
<accession>A0A9X0CRW5</accession>
<keyword evidence="3" id="KW-1185">Reference proteome</keyword>
<evidence type="ECO:0000313" key="2">
    <source>
        <dbReference type="EMBL" id="KAJ7371249.1"/>
    </source>
</evidence>
<comment type="caution">
    <text evidence="2">The sequence shown here is derived from an EMBL/GenBank/DDBJ whole genome shotgun (WGS) entry which is preliminary data.</text>
</comment>
<proteinExistence type="predicted"/>
<dbReference type="AlphaFoldDB" id="A0A9X0CRW5"/>
<protein>
    <submittedName>
        <fullName evidence="2">Uncharacterized protein</fullName>
    </submittedName>
</protein>